<evidence type="ECO:0000256" key="8">
    <source>
        <dbReference type="ARBA" id="ARBA00022989"/>
    </source>
</evidence>
<evidence type="ECO:0000313" key="13">
    <source>
        <dbReference type="Proteomes" id="UP001147747"/>
    </source>
</evidence>
<dbReference type="Proteomes" id="UP001147747">
    <property type="component" value="Unassembled WGS sequence"/>
</dbReference>
<accession>A0A9X0B3R2</accession>
<dbReference type="Pfam" id="PF04140">
    <property type="entry name" value="ICMT"/>
    <property type="match status" value="1"/>
</dbReference>
<feature type="transmembrane region" description="Helical" evidence="10">
    <location>
        <begin position="223"/>
        <end position="244"/>
    </location>
</feature>
<dbReference type="EC" id="2.1.1.100" evidence="3 10"/>
<comment type="similarity">
    <text evidence="2 10">Belongs to the class VI-like SAM-binding methyltransferase superfamily. Isoprenylcysteine carboxyl methyltransferase family.</text>
</comment>
<feature type="compositionally biased region" description="Polar residues" evidence="11">
    <location>
        <begin position="1"/>
        <end position="22"/>
    </location>
</feature>
<dbReference type="RefSeq" id="XP_056484831.1">
    <property type="nucleotide sequence ID" value="XM_056634211.1"/>
</dbReference>
<dbReference type="GO" id="GO:0005789">
    <property type="term" value="C:endoplasmic reticulum membrane"/>
    <property type="evidence" value="ECO:0007669"/>
    <property type="project" value="UniProtKB-SubCell"/>
</dbReference>
<dbReference type="PANTHER" id="PTHR12714">
    <property type="entry name" value="PROTEIN-S ISOPRENYLCYSTEINE O-METHYLTRANSFERASE"/>
    <property type="match status" value="1"/>
</dbReference>
<keyword evidence="6 10" id="KW-0949">S-adenosyl-L-methionine</keyword>
<dbReference type="GeneID" id="81373191"/>
<feature type="transmembrane region" description="Helical" evidence="10">
    <location>
        <begin position="250"/>
        <end position="269"/>
    </location>
</feature>
<keyword evidence="13" id="KW-1185">Reference proteome</keyword>
<evidence type="ECO:0000256" key="10">
    <source>
        <dbReference type="RuleBase" id="RU362022"/>
    </source>
</evidence>
<comment type="catalytic activity">
    <reaction evidence="10">
        <text>[protein]-C-terminal S-[(2E,6E)-farnesyl]-L-cysteine + S-adenosyl-L-methionine = [protein]-C-terminal S-[(2E,6E)-farnesyl]-L-cysteine methyl ester + S-adenosyl-L-homocysteine</text>
        <dbReference type="Rhea" id="RHEA:21672"/>
        <dbReference type="Rhea" id="RHEA-COMP:12125"/>
        <dbReference type="Rhea" id="RHEA-COMP:12126"/>
        <dbReference type="ChEBI" id="CHEBI:57856"/>
        <dbReference type="ChEBI" id="CHEBI:59789"/>
        <dbReference type="ChEBI" id="CHEBI:90510"/>
        <dbReference type="ChEBI" id="CHEBI:90511"/>
        <dbReference type="EC" id="2.1.1.100"/>
    </reaction>
</comment>
<evidence type="ECO:0000256" key="5">
    <source>
        <dbReference type="ARBA" id="ARBA00022679"/>
    </source>
</evidence>
<dbReference type="PROSITE" id="PS51564">
    <property type="entry name" value="SAM_ICMT"/>
    <property type="match status" value="1"/>
</dbReference>
<dbReference type="PANTHER" id="PTHR12714:SF9">
    <property type="entry name" value="PROTEIN-S-ISOPRENYLCYSTEINE O-METHYLTRANSFERASE"/>
    <property type="match status" value="1"/>
</dbReference>
<feature type="transmembrane region" description="Helical" evidence="10">
    <location>
        <begin position="112"/>
        <end position="129"/>
    </location>
</feature>
<evidence type="ECO:0000256" key="2">
    <source>
        <dbReference type="ARBA" id="ARBA00009140"/>
    </source>
</evidence>
<reference evidence="12" key="2">
    <citation type="journal article" date="2023" name="IMA Fungus">
        <title>Comparative genomic study of the Penicillium genus elucidates a diverse pangenome and 15 lateral gene transfer events.</title>
        <authorList>
            <person name="Petersen C."/>
            <person name="Sorensen T."/>
            <person name="Nielsen M.R."/>
            <person name="Sondergaard T.E."/>
            <person name="Sorensen J.L."/>
            <person name="Fitzpatrick D.A."/>
            <person name="Frisvad J.C."/>
            <person name="Nielsen K.L."/>
        </authorList>
    </citation>
    <scope>NUCLEOTIDE SEQUENCE</scope>
    <source>
        <strain evidence="12">IBT 29677</strain>
    </source>
</reference>
<keyword evidence="10" id="KW-0256">Endoplasmic reticulum</keyword>
<feature type="compositionally biased region" description="Low complexity" evidence="11">
    <location>
        <begin position="28"/>
        <end position="65"/>
    </location>
</feature>
<dbReference type="GO" id="GO:0032259">
    <property type="term" value="P:methylation"/>
    <property type="evidence" value="ECO:0007669"/>
    <property type="project" value="UniProtKB-KW"/>
</dbReference>
<dbReference type="OrthoDB" id="422086at2759"/>
<name>A0A9X0B3R2_9EURO</name>
<evidence type="ECO:0000313" key="12">
    <source>
        <dbReference type="EMBL" id="KAJ5387033.1"/>
    </source>
</evidence>
<keyword evidence="9 10" id="KW-0472">Membrane</keyword>
<evidence type="ECO:0000256" key="1">
    <source>
        <dbReference type="ARBA" id="ARBA00004141"/>
    </source>
</evidence>
<dbReference type="InterPro" id="IPR025770">
    <property type="entry name" value="PPMT_MeTrfase"/>
</dbReference>
<comment type="caution">
    <text evidence="12">The sequence shown here is derived from an EMBL/GenBank/DDBJ whole genome shotgun (WGS) entry which is preliminary data.</text>
</comment>
<dbReference type="EMBL" id="JAPZBU010000009">
    <property type="protein sequence ID" value="KAJ5387033.1"/>
    <property type="molecule type" value="Genomic_DNA"/>
</dbReference>
<evidence type="ECO:0000256" key="7">
    <source>
        <dbReference type="ARBA" id="ARBA00022692"/>
    </source>
</evidence>
<keyword evidence="5" id="KW-0808">Transferase</keyword>
<feature type="transmembrane region" description="Helical" evidence="10">
    <location>
        <begin position="150"/>
        <end position="168"/>
    </location>
</feature>
<dbReference type="AlphaFoldDB" id="A0A9X0B3R2"/>
<evidence type="ECO:0000256" key="11">
    <source>
        <dbReference type="SAM" id="MobiDB-lite"/>
    </source>
</evidence>
<feature type="transmembrane region" description="Helical" evidence="10">
    <location>
        <begin position="81"/>
        <end position="100"/>
    </location>
</feature>
<evidence type="ECO:0000256" key="6">
    <source>
        <dbReference type="ARBA" id="ARBA00022691"/>
    </source>
</evidence>
<evidence type="ECO:0000256" key="3">
    <source>
        <dbReference type="ARBA" id="ARBA00012151"/>
    </source>
</evidence>
<feature type="transmembrane region" description="Helical" evidence="10">
    <location>
        <begin position="180"/>
        <end position="202"/>
    </location>
</feature>
<evidence type="ECO:0000256" key="9">
    <source>
        <dbReference type="ARBA" id="ARBA00023136"/>
    </source>
</evidence>
<organism evidence="12 13">
    <name type="scientific">Penicillium cosmopolitanum</name>
    <dbReference type="NCBI Taxonomy" id="1131564"/>
    <lineage>
        <taxon>Eukaryota</taxon>
        <taxon>Fungi</taxon>
        <taxon>Dikarya</taxon>
        <taxon>Ascomycota</taxon>
        <taxon>Pezizomycotina</taxon>
        <taxon>Eurotiomycetes</taxon>
        <taxon>Eurotiomycetidae</taxon>
        <taxon>Eurotiales</taxon>
        <taxon>Aspergillaceae</taxon>
        <taxon>Penicillium</taxon>
    </lineage>
</organism>
<keyword evidence="7 10" id="KW-0812">Transmembrane</keyword>
<feature type="region of interest" description="Disordered" evidence="11">
    <location>
        <begin position="1"/>
        <end position="65"/>
    </location>
</feature>
<proteinExistence type="inferred from homology"/>
<dbReference type="Gene3D" id="1.20.120.1630">
    <property type="match status" value="1"/>
</dbReference>
<gene>
    <name evidence="12" type="ORF">N7509_009574</name>
</gene>
<dbReference type="GO" id="GO:0004671">
    <property type="term" value="F:protein C-terminal S-isoprenylcysteine carboxyl O-methyltransferase activity"/>
    <property type="evidence" value="ECO:0007669"/>
    <property type="project" value="UniProtKB-EC"/>
</dbReference>
<protein>
    <recommendedName>
        <fullName evidence="3 10">Protein-S-isoprenylcysteine O-methyltransferase</fullName>
        <ecNumber evidence="3 10">2.1.1.100</ecNumber>
    </recommendedName>
</protein>
<keyword evidence="4 10" id="KW-0489">Methyltransferase</keyword>
<comment type="subcellular location">
    <subcellularLocation>
        <location evidence="10">Endoplasmic reticulum membrane</location>
        <topology evidence="10">Multi-pass membrane protein</topology>
    </subcellularLocation>
    <subcellularLocation>
        <location evidence="1">Membrane</location>
        <topology evidence="1">Multi-pass membrane protein</topology>
    </subcellularLocation>
</comment>
<evidence type="ECO:0000256" key="4">
    <source>
        <dbReference type="ARBA" id="ARBA00022603"/>
    </source>
</evidence>
<sequence>MSAQTTSAQTEAPAPSSYTTWQPRRPRTSSTASASYSDNSESGFFPNHSPNNTSTATTTPLDPSSIYPNGRKSLSGISLRAFALGTSLGLSTSLTIYLAFAPGTSTSPTWRLPFFITTLSLFHFLEFFITAHYNTTTATVSSFLLTSNGWAYNAAHGSALLECALSLWLWPNSPTRSSPAGPVCVVLGFILVILGQIIRSLAMAHAAANFNHHVQSRHKDGHVLVTSGVYAVLRHPSYFGFFWWGLGTQLVLGNVVCFVLYGVVLWRFFASRIRTEESFLINFFADDYVQYKKNTRVGIPGIA</sequence>
<dbReference type="InterPro" id="IPR007269">
    <property type="entry name" value="ICMT_MeTrfase"/>
</dbReference>
<reference evidence="12" key="1">
    <citation type="submission" date="2022-12" db="EMBL/GenBank/DDBJ databases">
        <authorList>
            <person name="Petersen C."/>
        </authorList>
    </citation>
    <scope>NUCLEOTIDE SEQUENCE</scope>
    <source>
        <strain evidence="12">IBT 29677</strain>
    </source>
</reference>
<keyword evidence="8 10" id="KW-1133">Transmembrane helix</keyword>